<dbReference type="EMBL" id="GG684180">
    <property type="protein sequence ID" value="EER01318.1"/>
    <property type="molecule type" value="Genomic_DNA"/>
</dbReference>
<sequence length="292" mass="33557">MEDLYREGTVDQDGTNENNADRAAVIKNRKERTSRFKAQLSMALCSLLATTNPSRVLVVANKLCTDDRDLMQNLKVNGVAVVDVGVGYREWPTLLKSAYPRLKCCLFTFNKLLIWRLGEVLPEGENTPMVWYDSDILWRKNATVELIEKYEKMYDGKGVVAAQWPAEFMKGDVVLNSGVMLLRPSWEVFHRLETAWFNGEYKLVNEEKTATGDQEVVSSICGADEGEGCGGPWLRLDVCDNYRRYEFQKHCNESEVPLWHPNPRWRRKVVDFKSAKHVDKMQRGQCRPKGKK</sequence>
<dbReference type="Proteomes" id="UP000007800">
    <property type="component" value="Unassembled WGS sequence"/>
</dbReference>
<dbReference type="RefSeq" id="XP_002768600.1">
    <property type="nucleotide sequence ID" value="XM_002768554.1"/>
</dbReference>
<accession>C5LPJ8</accession>
<name>C5LPJ8_PERM5</name>
<gene>
    <name evidence="2" type="ORF">Pmar_PMAR004191</name>
</gene>
<evidence type="ECO:0000256" key="1">
    <source>
        <dbReference type="SAM" id="MobiDB-lite"/>
    </source>
</evidence>
<organism evidence="3">
    <name type="scientific">Perkinsus marinus (strain ATCC 50983 / TXsc)</name>
    <dbReference type="NCBI Taxonomy" id="423536"/>
    <lineage>
        <taxon>Eukaryota</taxon>
        <taxon>Sar</taxon>
        <taxon>Alveolata</taxon>
        <taxon>Perkinsozoa</taxon>
        <taxon>Perkinsea</taxon>
        <taxon>Perkinsida</taxon>
        <taxon>Perkinsidae</taxon>
        <taxon>Perkinsus</taxon>
    </lineage>
</organism>
<dbReference type="InterPro" id="IPR029044">
    <property type="entry name" value="Nucleotide-diphossugar_trans"/>
</dbReference>
<keyword evidence="3" id="KW-1185">Reference proteome</keyword>
<dbReference type="GeneID" id="9058877"/>
<evidence type="ECO:0008006" key="4">
    <source>
        <dbReference type="Google" id="ProtNLM"/>
    </source>
</evidence>
<evidence type="ECO:0000313" key="3">
    <source>
        <dbReference type="Proteomes" id="UP000007800"/>
    </source>
</evidence>
<feature type="region of interest" description="Disordered" evidence="1">
    <location>
        <begin position="1"/>
        <end position="20"/>
    </location>
</feature>
<proteinExistence type="predicted"/>
<dbReference type="AlphaFoldDB" id="C5LPJ8"/>
<dbReference type="InParanoid" id="C5LPJ8"/>
<dbReference type="Gene3D" id="3.90.550.10">
    <property type="entry name" value="Spore Coat Polysaccharide Biosynthesis Protein SpsA, Chain A"/>
    <property type="match status" value="1"/>
</dbReference>
<evidence type="ECO:0000313" key="2">
    <source>
        <dbReference type="EMBL" id="EER01318.1"/>
    </source>
</evidence>
<dbReference type="OrthoDB" id="467235at2759"/>
<protein>
    <recommendedName>
        <fullName evidence="4">Nucleotide-diphospho-sugar transferase domain-containing protein</fullName>
    </recommendedName>
</protein>
<reference evidence="2 3" key="1">
    <citation type="submission" date="2008-07" db="EMBL/GenBank/DDBJ databases">
        <authorList>
            <person name="El-Sayed N."/>
            <person name="Caler E."/>
            <person name="Inman J."/>
            <person name="Amedeo P."/>
            <person name="Hass B."/>
            <person name="Wortman J."/>
        </authorList>
    </citation>
    <scope>NUCLEOTIDE SEQUENCE [LARGE SCALE GENOMIC DNA]</scope>
    <source>
        <strain evidence="3">ATCC 50983 / TXsc</strain>
    </source>
</reference>
<dbReference type="SUPFAM" id="SSF53448">
    <property type="entry name" value="Nucleotide-diphospho-sugar transferases"/>
    <property type="match status" value="1"/>
</dbReference>